<dbReference type="SMART" id="SM00320">
    <property type="entry name" value="WD40"/>
    <property type="match status" value="5"/>
</dbReference>
<evidence type="ECO:0000256" key="3">
    <source>
        <dbReference type="SAM" id="MobiDB-lite"/>
    </source>
</evidence>
<dbReference type="SUPFAM" id="SSF50978">
    <property type="entry name" value="WD40 repeat-like"/>
    <property type="match status" value="1"/>
</dbReference>
<accession>A0AAV7AQ36</accession>
<evidence type="ECO:0008006" key="6">
    <source>
        <dbReference type="Google" id="ProtNLM"/>
    </source>
</evidence>
<protein>
    <recommendedName>
        <fullName evidence="6">WD repeat-containing protein 25</fullName>
    </recommendedName>
</protein>
<dbReference type="PROSITE" id="PS50294">
    <property type="entry name" value="WD_REPEATS_REGION"/>
    <property type="match status" value="1"/>
</dbReference>
<keyword evidence="5" id="KW-1185">Reference proteome</keyword>
<keyword evidence="1" id="KW-0677">Repeat</keyword>
<dbReference type="InterPro" id="IPR053053">
    <property type="entry name" value="WD_repeat_protein"/>
</dbReference>
<evidence type="ECO:0000256" key="2">
    <source>
        <dbReference type="PROSITE-ProRule" id="PRU00221"/>
    </source>
</evidence>
<gene>
    <name evidence="4" type="ORF">GDO81_015433</name>
</gene>
<dbReference type="PANTHER" id="PTHR44566">
    <property type="entry name" value="TRANSDUCIN/WD40 REPEAT-LIKE SUPERFAMILY PROTEIN"/>
    <property type="match status" value="1"/>
</dbReference>
<dbReference type="AlphaFoldDB" id="A0AAV7AQ36"/>
<organism evidence="4 5">
    <name type="scientific">Engystomops pustulosus</name>
    <name type="common">Tungara frog</name>
    <name type="synonym">Physalaemus pustulosus</name>
    <dbReference type="NCBI Taxonomy" id="76066"/>
    <lineage>
        <taxon>Eukaryota</taxon>
        <taxon>Metazoa</taxon>
        <taxon>Chordata</taxon>
        <taxon>Craniata</taxon>
        <taxon>Vertebrata</taxon>
        <taxon>Euteleostomi</taxon>
        <taxon>Amphibia</taxon>
        <taxon>Batrachia</taxon>
        <taxon>Anura</taxon>
        <taxon>Neobatrachia</taxon>
        <taxon>Hyloidea</taxon>
        <taxon>Leptodactylidae</taxon>
        <taxon>Leiuperinae</taxon>
        <taxon>Engystomops</taxon>
    </lineage>
</organism>
<feature type="compositionally biased region" description="Polar residues" evidence="3">
    <location>
        <begin position="34"/>
        <end position="57"/>
    </location>
</feature>
<proteinExistence type="predicted"/>
<dbReference type="Pfam" id="PF00400">
    <property type="entry name" value="WD40"/>
    <property type="match status" value="3"/>
</dbReference>
<dbReference type="InterPro" id="IPR036322">
    <property type="entry name" value="WD40_repeat_dom_sf"/>
</dbReference>
<evidence type="ECO:0000313" key="5">
    <source>
        <dbReference type="Proteomes" id="UP000824782"/>
    </source>
</evidence>
<dbReference type="PANTHER" id="PTHR44566:SF1">
    <property type="entry name" value="WD REPEAT-CONTAINING PROTEIN 25"/>
    <property type="match status" value="1"/>
</dbReference>
<keyword evidence="2" id="KW-0853">WD repeat</keyword>
<dbReference type="PROSITE" id="PS50082">
    <property type="entry name" value="WD_REPEATS_2"/>
    <property type="match status" value="1"/>
</dbReference>
<comment type="caution">
    <text evidence="4">The sequence shown here is derived from an EMBL/GenBank/DDBJ whole genome shotgun (WGS) entry which is preliminary data.</text>
</comment>
<reference evidence="4" key="1">
    <citation type="thesis" date="2020" institute="ProQuest LLC" country="789 East Eisenhower Parkway, Ann Arbor, MI, USA">
        <title>Comparative Genomics and Chromosome Evolution.</title>
        <authorList>
            <person name="Mudd A.B."/>
        </authorList>
    </citation>
    <scope>NUCLEOTIDE SEQUENCE</scope>
    <source>
        <strain evidence="4">237g6f4</strain>
        <tissue evidence="4">Blood</tissue>
    </source>
</reference>
<dbReference type="InterPro" id="IPR015943">
    <property type="entry name" value="WD40/YVTN_repeat-like_dom_sf"/>
</dbReference>
<dbReference type="Proteomes" id="UP000824782">
    <property type="component" value="Unassembled WGS sequence"/>
</dbReference>
<dbReference type="InterPro" id="IPR001680">
    <property type="entry name" value="WD40_rpt"/>
</dbReference>
<feature type="region of interest" description="Disordered" evidence="3">
    <location>
        <begin position="1"/>
        <end position="57"/>
    </location>
</feature>
<dbReference type="EMBL" id="WNYA01000007">
    <property type="protein sequence ID" value="KAG8561660.1"/>
    <property type="molecule type" value="Genomic_DNA"/>
</dbReference>
<feature type="repeat" description="WD" evidence="2">
    <location>
        <begin position="169"/>
        <end position="204"/>
    </location>
</feature>
<evidence type="ECO:0000313" key="4">
    <source>
        <dbReference type="EMBL" id="KAG8561660.1"/>
    </source>
</evidence>
<sequence length="471" mass="52399">MNSLVNYDDSDSETEDDRSPHTPQVPKALPMNLVQHQPQSNTTVPSSSPDTLAGTSSFGSLTTQYPVHVPNYSSAYKGLSNSTMKVTVLPPQKRYQPSSEGVVKPYVPKRLRQDQSNLSVEVKGGESVTSQDLISHSARNIYRVSDYIGPHLPLKYQSSGIPTKVIFRMKEHTGPVNRVQWCPMKEFSHLLLSASMDGTCKVWDAVDSGKCLCTISCHRAAVRDAQWSKCGRKILTGGFDAFLHLTDIETGKDLFTAKNEFKISATRFHPCDQNLFICGGFSPAVTAYDVRMGKVINVYRASVQQHFDLLFLQDGREFLSTTDCVSRDSADRTIIAWDFATAAKVSNQIFHERYTCPSLALHPKESVFAAQTNGNYIAIFSTQRPYKMNKKKRFEGHKVEGFAVGCEFSPDGSIIVTGSSEGSIIFYNYYTSQIIQTLSSNESACVGVHYHSVLPSLLATCYWDGEIQIWE</sequence>
<evidence type="ECO:0000256" key="1">
    <source>
        <dbReference type="ARBA" id="ARBA00022737"/>
    </source>
</evidence>
<dbReference type="Gene3D" id="2.130.10.10">
    <property type="entry name" value="YVTN repeat-like/Quinoprotein amine dehydrogenase"/>
    <property type="match status" value="1"/>
</dbReference>
<name>A0AAV7AQ36_ENGPU</name>